<dbReference type="Proteomes" id="UP000316852">
    <property type="component" value="Unassembled WGS sequence"/>
</dbReference>
<sequence>MNSMHERLREVRDALDKGMYGEALARCERLAESGHAPDLTAKIGALKLDAFAGLGRWREMVALGSTLIAGFVPNRESESLGRIHGLTGFAYLRLGELRLAERHLRASIHIYTWDLEDLPAALRQQRRLALLYLGMGLLRQSCSEMESAIEISDRNSCTSESGILRVNLAVAMIKVGCLEKVSKCLDEAEKFLKSASRTKWLLLSTLVRANYFRITGHPMQALEILMPALQITREQHYSREEAITLEYIGDCYLAKKEYKRGLEHYEEALKIAEATAPEGDIIPEVCHRMGETLTRLGDPNAAILLCERGLRVARALGDRYEECATHRVYALAHREAGNS</sequence>
<evidence type="ECO:0000256" key="1">
    <source>
        <dbReference type="PROSITE-ProRule" id="PRU00339"/>
    </source>
</evidence>
<dbReference type="PANTHER" id="PTHR10098">
    <property type="entry name" value="RAPSYN-RELATED"/>
    <property type="match status" value="1"/>
</dbReference>
<accession>A0A538SZX2</accession>
<feature type="non-terminal residue" evidence="2">
    <location>
        <position position="339"/>
    </location>
</feature>
<dbReference type="EMBL" id="VBOW01000073">
    <property type="protein sequence ID" value="TMQ56916.1"/>
    <property type="molecule type" value="Genomic_DNA"/>
</dbReference>
<gene>
    <name evidence="2" type="ORF">E6K76_12015</name>
</gene>
<protein>
    <submittedName>
        <fullName evidence="2">Tetratricopeptide repeat protein</fullName>
    </submittedName>
</protein>
<dbReference type="PROSITE" id="PS50005">
    <property type="entry name" value="TPR"/>
    <property type="match status" value="1"/>
</dbReference>
<evidence type="ECO:0000313" key="2">
    <source>
        <dbReference type="EMBL" id="TMQ56916.1"/>
    </source>
</evidence>
<evidence type="ECO:0000313" key="3">
    <source>
        <dbReference type="Proteomes" id="UP000316852"/>
    </source>
</evidence>
<organism evidence="2 3">
    <name type="scientific">Eiseniibacteriota bacterium</name>
    <dbReference type="NCBI Taxonomy" id="2212470"/>
    <lineage>
        <taxon>Bacteria</taxon>
        <taxon>Candidatus Eiseniibacteriota</taxon>
    </lineage>
</organism>
<dbReference type="Pfam" id="PF13181">
    <property type="entry name" value="TPR_8"/>
    <property type="match status" value="1"/>
</dbReference>
<feature type="repeat" description="TPR" evidence="1">
    <location>
        <begin position="242"/>
        <end position="275"/>
    </location>
</feature>
<dbReference type="AlphaFoldDB" id="A0A538SZX2"/>
<reference evidence="2 3" key="1">
    <citation type="journal article" date="2019" name="Nat. Microbiol.">
        <title>Mediterranean grassland soil C-N compound turnover is dependent on rainfall and depth, and is mediated by genomically divergent microorganisms.</title>
        <authorList>
            <person name="Diamond S."/>
            <person name="Andeer P.F."/>
            <person name="Li Z."/>
            <person name="Crits-Christoph A."/>
            <person name="Burstein D."/>
            <person name="Anantharaman K."/>
            <person name="Lane K.R."/>
            <person name="Thomas B.C."/>
            <person name="Pan C."/>
            <person name="Northen T.R."/>
            <person name="Banfield J.F."/>
        </authorList>
    </citation>
    <scope>NUCLEOTIDE SEQUENCE [LARGE SCALE GENOMIC DNA]</scope>
    <source>
        <strain evidence="2">WS_6</strain>
    </source>
</reference>
<name>A0A538SZX2_UNCEI</name>
<proteinExistence type="predicted"/>
<dbReference type="SUPFAM" id="SSF48452">
    <property type="entry name" value="TPR-like"/>
    <property type="match status" value="2"/>
</dbReference>
<dbReference type="Gene3D" id="1.25.40.10">
    <property type="entry name" value="Tetratricopeptide repeat domain"/>
    <property type="match status" value="2"/>
</dbReference>
<dbReference type="InterPro" id="IPR019734">
    <property type="entry name" value="TPR_rpt"/>
</dbReference>
<keyword evidence="1" id="KW-0802">TPR repeat</keyword>
<comment type="caution">
    <text evidence="2">The sequence shown here is derived from an EMBL/GenBank/DDBJ whole genome shotgun (WGS) entry which is preliminary data.</text>
</comment>
<dbReference type="SMART" id="SM00028">
    <property type="entry name" value="TPR"/>
    <property type="match status" value="3"/>
</dbReference>
<dbReference type="InterPro" id="IPR011990">
    <property type="entry name" value="TPR-like_helical_dom_sf"/>
</dbReference>